<dbReference type="AlphaFoldDB" id="A0A8H6E3C5"/>
<accession>A0A8H6E3C5</accession>
<gene>
    <name evidence="4" type="ORF">ETB97_006691</name>
</gene>
<protein>
    <submittedName>
        <fullName evidence="4">Uncharacterized protein</fullName>
    </submittedName>
</protein>
<dbReference type="InterPro" id="IPR001138">
    <property type="entry name" value="Zn2Cys6_DnaBD"/>
</dbReference>
<dbReference type="EMBL" id="SPNV01000294">
    <property type="protein sequence ID" value="KAF5856800.1"/>
    <property type="molecule type" value="Genomic_DNA"/>
</dbReference>
<keyword evidence="2" id="KW-0804">Transcription</keyword>
<evidence type="ECO:0000256" key="3">
    <source>
        <dbReference type="ARBA" id="ARBA00023242"/>
    </source>
</evidence>
<evidence type="ECO:0000313" key="5">
    <source>
        <dbReference type="Proteomes" id="UP000541154"/>
    </source>
</evidence>
<dbReference type="CDD" id="cd00067">
    <property type="entry name" value="GAL4"/>
    <property type="match status" value="1"/>
</dbReference>
<sequence>MAPPATSYRQPAVRVSLACTLCRCDAMTPTCSRCHLEGNVERALLTLEVITGFDMQAVLLYSIATYRGNETKRALDLLDKAIGMALELGLNKQRFALENGNGEVVLEESWRDLALASRQLQGVVNAQATCANLDATPTAWRSLLPSSEKDIVRADGSFDEILF</sequence>
<dbReference type="GO" id="GO:0000981">
    <property type="term" value="F:DNA-binding transcription factor activity, RNA polymerase II-specific"/>
    <property type="evidence" value="ECO:0007669"/>
    <property type="project" value="InterPro"/>
</dbReference>
<keyword evidence="1" id="KW-0805">Transcription regulation</keyword>
<dbReference type="GO" id="GO:0008270">
    <property type="term" value="F:zinc ion binding"/>
    <property type="evidence" value="ECO:0007669"/>
    <property type="project" value="InterPro"/>
</dbReference>
<dbReference type="PANTHER" id="PTHR47431:SF4">
    <property type="entry name" value="ZN(II)2CYS6 TRANSCRIPTION FACTOR (EUROFUNG)"/>
    <property type="match status" value="1"/>
</dbReference>
<keyword evidence="5" id="KW-1185">Reference proteome</keyword>
<organism evidence="4 5">
    <name type="scientific">Petromyces alliaceus</name>
    <name type="common">Aspergillus alliaceus</name>
    <dbReference type="NCBI Taxonomy" id="209559"/>
    <lineage>
        <taxon>Eukaryota</taxon>
        <taxon>Fungi</taxon>
        <taxon>Dikarya</taxon>
        <taxon>Ascomycota</taxon>
        <taxon>Pezizomycotina</taxon>
        <taxon>Eurotiomycetes</taxon>
        <taxon>Eurotiomycetidae</taxon>
        <taxon>Eurotiales</taxon>
        <taxon>Aspergillaceae</taxon>
        <taxon>Aspergillus</taxon>
        <taxon>Aspergillus subgen. Circumdati</taxon>
    </lineage>
</organism>
<proteinExistence type="predicted"/>
<dbReference type="Proteomes" id="UP000541154">
    <property type="component" value="Unassembled WGS sequence"/>
</dbReference>
<dbReference type="PANTHER" id="PTHR47431">
    <property type="entry name" value="ZN(II)2CYS6 TRANSCRIPTION FACTOR (EUROFUNG)-RELATED"/>
    <property type="match status" value="1"/>
</dbReference>
<name>A0A8H6E3C5_PETAA</name>
<keyword evidence="3" id="KW-0539">Nucleus</keyword>
<evidence type="ECO:0000256" key="1">
    <source>
        <dbReference type="ARBA" id="ARBA00023015"/>
    </source>
</evidence>
<comment type="caution">
    <text evidence="4">The sequence shown here is derived from an EMBL/GenBank/DDBJ whole genome shotgun (WGS) entry which is preliminary data.</text>
</comment>
<reference evidence="4 5" key="1">
    <citation type="submission" date="2019-04" db="EMBL/GenBank/DDBJ databases">
        <title>Aspergillus burnettii sp. nov., novel species from soil in southeast Queensland.</title>
        <authorList>
            <person name="Gilchrist C.L.M."/>
            <person name="Pitt J.I."/>
            <person name="Lange L."/>
            <person name="Lacey H.J."/>
            <person name="Vuong D."/>
            <person name="Midgley D.J."/>
            <person name="Greenfield P."/>
            <person name="Bradbury M."/>
            <person name="Lacey E."/>
            <person name="Busk P.K."/>
            <person name="Pilgaard B."/>
            <person name="Chooi Y.H."/>
            <person name="Piggott A.M."/>
        </authorList>
    </citation>
    <scope>NUCLEOTIDE SEQUENCE [LARGE SCALE GENOMIC DNA]</scope>
    <source>
        <strain evidence="4 5">FRR 5400</strain>
    </source>
</reference>
<evidence type="ECO:0000256" key="2">
    <source>
        <dbReference type="ARBA" id="ARBA00023163"/>
    </source>
</evidence>
<evidence type="ECO:0000313" key="4">
    <source>
        <dbReference type="EMBL" id="KAF5856800.1"/>
    </source>
</evidence>